<organism evidence="1">
    <name type="scientific">hydrothermal vent metagenome</name>
    <dbReference type="NCBI Taxonomy" id="652676"/>
    <lineage>
        <taxon>unclassified sequences</taxon>
        <taxon>metagenomes</taxon>
        <taxon>ecological metagenomes</taxon>
    </lineage>
</organism>
<evidence type="ECO:0000313" key="1">
    <source>
        <dbReference type="EMBL" id="VAW98255.1"/>
    </source>
</evidence>
<reference evidence="1" key="1">
    <citation type="submission" date="2018-06" db="EMBL/GenBank/DDBJ databases">
        <authorList>
            <person name="Zhirakovskaya E."/>
        </authorList>
    </citation>
    <scope>NUCLEOTIDE SEQUENCE</scope>
</reference>
<sequence>MEYRYGSHTVYRTQYHFVFDSLHRSAVWRKKVRLIHQGGGGAERHEMCDTAERCHKFS</sequence>
<dbReference type="AlphaFoldDB" id="A0A3B0ZXD0"/>
<protein>
    <submittedName>
        <fullName evidence="1">Uncharacterized protein</fullName>
    </submittedName>
</protein>
<dbReference type="EMBL" id="UOFU01000141">
    <property type="protein sequence ID" value="VAW98255.1"/>
    <property type="molecule type" value="Genomic_DNA"/>
</dbReference>
<name>A0A3B0ZXD0_9ZZZZ</name>
<proteinExistence type="predicted"/>
<gene>
    <name evidence="1" type="ORF">MNBD_GAMMA20-1484</name>
</gene>
<accession>A0A3B0ZXD0</accession>